<accession>A0A754CJW0</accession>
<gene>
    <name evidence="1" type="ORF">G5U80_004837</name>
</gene>
<protein>
    <submittedName>
        <fullName evidence="1">Uncharacterized protein</fullName>
    </submittedName>
</protein>
<name>A0A754CJW0_SALER</name>
<evidence type="ECO:0000313" key="1">
    <source>
        <dbReference type="EMBL" id="HAF8462880.1"/>
    </source>
</evidence>
<dbReference type="AlphaFoldDB" id="A0A754CJW0"/>
<comment type="caution">
    <text evidence="1">The sequence shown here is derived from an EMBL/GenBank/DDBJ whole genome shotgun (WGS) entry which is preliminary data.</text>
</comment>
<reference evidence="1" key="2">
    <citation type="submission" date="2020-02" db="EMBL/GenBank/DDBJ databases">
        <authorList>
            <consortium name="NCBI Pathogen Detection Project"/>
        </authorList>
    </citation>
    <scope>NUCLEOTIDE SEQUENCE</scope>
    <source>
        <strain evidence="1">MA.P544532/0</strain>
    </source>
</reference>
<organism evidence="1">
    <name type="scientific">Salmonella enterica</name>
    <name type="common">Salmonella choleraesuis</name>
    <dbReference type="NCBI Taxonomy" id="28901"/>
    <lineage>
        <taxon>Bacteria</taxon>
        <taxon>Pseudomonadati</taxon>
        <taxon>Pseudomonadota</taxon>
        <taxon>Gammaproteobacteria</taxon>
        <taxon>Enterobacterales</taxon>
        <taxon>Enterobacteriaceae</taxon>
        <taxon>Salmonella</taxon>
    </lineage>
</organism>
<reference evidence="1" key="1">
    <citation type="journal article" date="2018" name="Genome Biol.">
        <title>SKESA: strategic k-mer extension for scrupulous assemblies.</title>
        <authorList>
            <person name="Souvorov A."/>
            <person name="Agarwala R."/>
            <person name="Lipman D.J."/>
        </authorList>
    </citation>
    <scope>NUCLEOTIDE SEQUENCE</scope>
    <source>
        <strain evidence="1">MA.P544532/0</strain>
    </source>
</reference>
<dbReference type="EMBL" id="DAAWMO010000033">
    <property type="protein sequence ID" value="HAF8462880.1"/>
    <property type="molecule type" value="Genomic_DNA"/>
</dbReference>
<proteinExistence type="predicted"/>
<sequence length="51" mass="6055">MIKTRQERTLKNVDAFWRWRYGYFAAAKSAAGRRNPDNQMTHTRASVFFCV</sequence>